<name>A0A6J4J906_9PROT</name>
<evidence type="ECO:0000313" key="2">
    <source>
        <dbReference type="EMBL" id="CAA9273626.1"/>
    </source>
</evidence>
<protein>
    <submittedName>
        <fullName evidence="2">Uncharacterized protein</fullName>
    </submittedName>
</protein>
<dbReference type="EMBL" id="CADCTD010000150">
    <property type="protein sequence ID" value="CAA9273626.1"/>
    <property type="molecule type" value="Genomic_DNA"/>
</dbReference>
<feature type="compositionally biased region" description="Low complexity" evidence="1">
    <location>
        <begin position="104"/>
        <end position="113"/>
    </location>
</feature>
<feature type="non-terminal residue" evidence="2">
    <location>
        <position position="168"/>
    </location>
</feature>
<feature type="compositionally biased region" description="Low complexity" evidence="1">
    <location>
        <begin position="7"/>
        <end position="23"/>
    </location>
</feature>
<proteinExistence type="predicted"/>
<dbReference type="AlphaFoldDB" id="A0A6J4J906"/>
<accession>A0A6J4J906</accession>
<feature type="region of interest" description="Disordered" evidence="1">
    <location>
        <begin position="125"/>
        <end position="168"/>
    </location>
</feature>
<organism evidence="2">
    <name type="scientific">uncultured Craurococcus sp</name>
    <dbReference type="NCBI Taxonomy" id="1135998"/>
    <lineage>
        <taxon>Bacteria</taxon>
        <taxon>Pseudomonadati</taxon>
        <taxon>Pseudomonadota</taxon>
        <taxon>Alphaproteobacteria</taxon>
        <taxon>Acetobacterales</taxon>
        <taxon>Acetobacteraceae</taxon>
        <taxon>Craurococcus</taxon>
        <taxon>environmental samples</taxon>
    </lineage>
</organism>
<evidence type="ECO:0000256" key="1">
    <source>
        <dbReference type="SAM" id="MobiDB-lite"/>
    </source>
</evidence>
<sequence length="168" mass="16688">GSPRPPAVARIAARPRAGPAATALDPRTLAAGDAGGADRHPVPDGRGPAPAGPARALRFEPRRCLRLCLQPDAGAGRGADAGFLWRHRRAGSRRRAGPGGGDAGPAAGAGRQDGLGLLHRAEARAGGMGREPGALCLLPGGDPRLAGELRPRPAGGGQGNAGSHSTSL</sequence>
<feature type="compositionally biased region" description="Low complexity" evidence="1">
    <location>
        <begin position="45"/>
        <end position="55"/>
    </location>
</feature>
<reference evidence="2" key="1">
    <citation type="submission" date="2020-02" db="EMBL/GenBank/DDBJ databases">
        <authorList>
            <person name="Meier V. D."/>
        </authorList>
    </citation>
    <scope>NUCLEOTIDE SEQUENCE</scope>
    <source>
        <strain evidence="2">AVDCRST_MAG27</strain>
    </source>
</reference>
<gene>
    <name evidence="2" type="ORF">AVDCRST_MAG27-3666</name>
</gene>
<feature type="region of interest" description="Disordered" evidence="1">
    <location>
        <begin position="1"/>
        <end position="55"/>
    </location>
</feature>
<feature type="non-terminal residue" evidence="2">
    <location>
        <position position="1"/>
    </location>
</feature>
<feature type="region of interest" description="Disordered" evidence="1">
    <location>
        <begin position="90"/>
        <end position="113"/>
    </location>
</feature>